<reference evidence="1" key="1">
    <citation type="submission" date="2021-04" db="EMBL/GenBank/DDBJ databases">
        <authorList>
            <consortium name="Molecular Ecology Group"/>
        </authorList>
    </citation>
    <scope>NUCLEOTIDE SEQUENCE</scope>
</reference>
<dbReference type="EMBL" id="CAJHNH020000159">
    <property type="protein sequence ID" value="CAG5115753.1"/>
    <property type="molecule type" value="Genomic_DNA"/>
</dbReference>
<dbReference type="InterPro" id="IPR026983">
    <property type="entry name" value="DHC"/>
</dbReference>
<dbReference type="AlphaFoldDB" id="A0A8S3YEV4"/>
<name>A0A8S3YEV4_9EUPU</name>
<dbReference type="GO" id="GO:0007018">
    <property type="term" value="P:microtubule-based movement"/>
    <property type="evidence" value="ECO:0007669"/>
    <property type="project" value="InterPro"/>
</dbReference>
<feature type="non-terminal residue" evidence="1">
    <location>
        <position position="1"/>
    </location>
</feature>
<feature type="non-terminal residue" evidence="1">
    <location>
        <position position="177"/>
    </location>
</feature>
<keyword evidence="2" id="KW-1185">Reference proteome</keyword>
<gene>
    <name evidence="1" type="ORF">CUNI_LOCUS1311</name>
</gene>
<sequence>ERYDYIVNGAALSEIKEYMKEEHTFAEFTVEIEKFRSLASEIMGLPSIEHFDMIRLDCEDLKRGLAQACRRLADELLSRVSSDHRTENEGICKEFNHIRDRVLTVPTTSEELIDIINFAETARTTGMIHLNRKITESKDRLAYLIDVFFFEPKDIDLNCEVLTWPQRIMPIFDENEA</sequence>
<comment type="caution">
    <text evidence="1">The sequence shown here is derived from an EMBL/GenBank/DDBJ whole genome shotgun (WGS) entry which is preliminary data.</text>
</comment>
<evidence type="ECO:0000313" key="2">
    <source>
        <dbReference type="Proteomes" id="UP000678393"/>
    </source>
</evidence>
<proteinExistence type="predicted"/>
<dbReference type="Proteomes" id="UP000678393">
    <property type="component" value="Unassembled WGS sequence"/>
</dbReference>
<evidence type="ECO:0000313" key="1">
    <source>
        <dbReference type="EMBL" id="CAG5115753.1"/>
    </source>
</evidence>
<dbReference type="OrthoDB" id="6281840at2759"/>
<dbReference type="PANTHER" id="PTHR22878:SF70">
    <property type="entry name" value="DYNEIN HEAVY CHAIN 2, AXONEMAL"/>
    <property type="match status" value="1"/>
</dbReference>
<dbReference type="GO" id="GO:0045505">
    <property type="term" value="F:dynein intermediate chain binding"/>
    <property type="evidence" value="ECO:0007669"/>
    <property type="project" value="InterPro"/>
</dbReference>
<accession>A0A8S3YEV4</accession>
<protein>
    <submittedName>
        <fullName evidence="1">Uncharacterized protein</fullName>
    </submittedName>
</protein>
<organism evidence="1 2">
    <name type="scientific">Candidula unifasciata</name>
    <dbReference type="NCBI Taxonomy" id="100452"/>
    <lineage>
        <taxon>Eukaryota</taxon>
        <taxon>Metazoa</taxon>
        <taxon>Spiralia</taxon>
        <taxon>Lophotrochozoa</taxon>
        <taxon>Mollusca</taxon>
        <taxon>Gastropoda</taxon>
        <taxon>Heterobranchia</taxon>
        <taxon>Euthyneura</taxon>
        <taxon>Panpulmonata</taxon>
        <taxon>Eupulmonata</taxon>
        <taxon>Stylommatophora</taxon>
        <taxon>Helicina</taxon>
        <taxon>Helicoidea</taxon>
        <taxon>Geomitridae</taxon>
        <taxon>Candidula</taxon>
    </lineage>
</organism>
<dbReference type="GO" id="GO:0051959">
    <property type="term" value="F:dynein light intermediate chain binding"/>
    <property type="evidence" value="ECO:0007669"/>
    <property type="project" value="InterPro"/>
</dbReference>
<dbReference type="GO" id="GO:0030286">
    <property type="term" value="C:dynein complex"/>
    <property type="evidence" value="ECO:0007669"/>
    <property type="project" value="InterPro"/>
</dbReference>
<dbReference type="PANTHER" id="PTHR22878">
    <property type="entry name" value="DYNEIN HEAVY CHAIN 6, AXONEMAL-LIKE-RELATED"/>
    <property type="match status" value="1"/>
</dbReference>